<gene>
    <name evidence="11" type="ORF">SAMN05192546_103339</name>
</gene>
<keyword evidence="3" id="KW-0479">Metal-binding</keyword>
<dbReference type="PROSITE" id="PS00198">
    <property type="entry name" value="4FE4S_FER_1"/>
    <property type="match status" value="1"/>
</dbReference>
<evidence type="ECO:0000256" key="4">
    <source>
        <dbReference type="ARBA" id="ARBA00022737"/>
    </source>
</evidence>
<dbReference type="SUPFAM" id="SSF142019">
    <property type="entry name" value="Nqo1 FMN-binding domain-like"/>
    <property type="match status" value="1"/>
</dbReference>
<dbReference type="InterPro" id="IPR019554">
    <property type="entry name" value="Soluble_ligand-bd"/>
</dbReference>
<dbReference type="Gene3D" id="3.40.50.11540">
    <property type="entry name" value="NADH-ubiquinone oxidoreductase 51kDa subunit"/>
    <property type="match status" value="1"/>
</dbReference>
<dbReference type="GO" id="GO:0046872">
    <property type="term" value="F:metal ion binding"/>
    <property type="evidence" value="ECO:0007669"/>
    <property type="project" value="UniProtKB-KW"/>
</dbReference>
<accession>A0A1H3LS05</accession>
<evidence type="ECO:0000313" key="11">
    <source>
        <dbReference type="EMBL" id="SDY67116.1"/>
    </source>
</evidence>
<dbReference type="InterPro" id="IPR017054">
    <property type="entry name" value="PduS"/>
</dbReference>
<evidence type="ECO:0000256" key="3">
    <source>
        <dbReference type="ARBA" id="ARBA00022723"/>
    </source>
</evidence>
<protein>
    <submittedName>
        <fullName evidence="11">Na+-translocating ferredoxin:NAD+ oxidoreductase RNF, RnfC subunit</fullName>
    </submittedName>
</protein>
<dbReference type="PIRSF" id="PIRSF036408">
    <property type="entry name" value="PduS_prd"/>
    <property type="match status" value="1"/>
</dbReference>
<dbReference type="Pfam" id="PF13534">
    <property type="entry name" value="Fer4_17"/>
    <property type="match status" value="1"/>
</dbReference>
<proteinExistence type="predicted"/>
<evidence type="ECO:0000256" key="5">
    <source>
        <dbReference type="ARBA" id="ARBA00022982"/>
    </source>
</evidence>
<evidence type="ECO:0000259" key="8">
    <source>
        <dbReference type="Pfam" id="PF01512"/>
    </source>
</evidence>
<dbReference type="EMBL" id="FNPV01000003">
    <property type="protein sequence ID" value="SDY67116.1"/>
    <property type="molecule type" value="Genomic_DNA"/>
</dbReference>
<dbReference type="AlphaFoldDB" id="A0A1H3LS05"/>
<dbReference type="Pfam" id="PF10531">
    <property type="entry name" value="SLBB"/>
    <property type="match status" value="1"/>
</dbReference>
<evidence type="ECO:0000256" key="2">
    <source>
        <dbReference type="ARBA" id="ARBA00022485"/>
    </source>
</evidence>
<dbReference type="InterPro" id="IPR010208">
    <property type="entry name" value="Ion_transpt_RnfC/RsxC"/>
</dbReference>
<keyword evidence="5" id="KW-0249">Electron transport</keyword>
<dbReference type="GO" id="GO:0016020">
    <property type="term" value="C:membrane"/>
    <property type="evidence" value="ECO:0007669"/>
    <property type="project" value="InterPro"/>
</dbReference>
<dbReference type="InterPro" id="IPR026902">
    <property type="entry name" value="RnfC_N"/>
</dbReference>
<evidence type="ECO:0000256" key="7">
    <source>
        <dbReference type="ARBA" id="ARBA00023014"/>
    </source>
</evidence>
<dbReference type="Pfam" id="PF01512">
    <property type="entry name" value="Complex1_51K"/>
    <property type="match status" value="1"/>
</dbReference>
<dbReference type="InterPro" id="IPR011538">
    <property type="entry name" value="Nuo51_FMN-bd"/>
</dbReference>
<dbReference type="PANTHER" id="PTHR43034:SF2">
    <property type="entry name" value="ION-TRANSLOCATING OXIDOREDUCTASE COMPLEX SUBUNIT C"/>
    <property type="match status" value="1"/>
</dbReference>
<dbReference type="PANTHER" id="PTHR43034">
    <property type="entry name" value="ION-TRANSLOCATING OXIDOREDUCTASE COMPLEX SUBUNIT C"/>
    <property type="match status" value="1"/>
</dbReference>
<feature type="domain" description="NADH-ubiquinone oxidoreductase 51kDa subunit FMN-binding" evidence="8">
    <location>
        <begin position="7"/>
        <end position="149"/>
    </location>
</feature>
<keyword evidence="7" id="KW-0411">Iron-sulfur</keyword>
<evidence type="ECO:0000259" key="10">
    <source>
        <dbReference type="Pfam" id="PF13375"/>
    </source>
</evidence>
<dbReference type="RefSeq" id="WP_176968279.1">
    <property type="nucleotide sequence ID" value="NZ_FNPV01000003.1"/>
</dbReference>
<feature type="domain" description="Soluble ligand binding" evidence="9">
    <location>
        <begin position="159"/>
        <end position="204"/>
    </location>
</feature>
<dbReference type="GO" id="GO:0051539">
    <property type="term" value="F:4 iron, 4 sulfur cluster binding"/>
    <property type="evidence" value="ECO:0007669"/>
    <property type="project" value="UniProtKB-KW"/>
</dbReference>
<evidence type="ECO:0000256" key="1">
    <source>
        <dbReference type="ARBA" id="ARBA00022448"/>
    </source>
</evidence>
<dbReference type="InterPro" id="IPR017900">
    <property type="entry name" value="4Fe4S_Fe_S_CS"/>
</dbReference>
<keyword evidence="12" id="KW-1185">Reference proteome</keyword>
<evidence type="ECO:0000313" key="12">
    <source>
        <dbReference type="Proteomes" id="UP000199230"/>
    </source>
</evidence>
<keyword evidence="1" id="KW-0813">Transport</keyword>
<dbReference type="GO" id="GO:0009055">
    <property type="term" value="F:electron transfer activity"/>
    <property type="evidence" value="ECO:0007669"/>
    <property type="project" value="InterPro"/>
</dbReference>
<dbReference type="Proteomes" id="UP000199230">
    <property type="component" value="Unassembled WGS sequence"/>
</dbReference>
<keyword evidence="2" id="KW-0004">4Fe-4S</keyword>
<name>A0A1H3LS05_9FIRM</name>
<evidence type="ECO:0000256" key="6">
    <source>
        <dbReference type="ARBA" id="ARBA00023004"/>
    </source>
</evidence>
<dbReference type="SUPFAM" id="SSF142984">
    <property type="entry name" value="Nqo1 middle domain-like"/>
    <property type="match status" value="1"/>
</dbReference>
<feature type="domain" description="RnfC Barrel sandwich hybrid" evidence="10">
    <location>
        <begin position="375"/>
        <end position="434"/>
    </location>
</feature>
<dbReference type="InterPro" id="IPR037225">
    <property type="entry name" value="Nuo51_FMN-bd_sf"/>
</dbReference>
<dbReference type="STRING" id="159292.SAMN05192546_103339"/>
<keyword evidence="6" id="KW-0408">Iron</keyword>
<dbReference type="Gene3D" id="3.10.20.600">
    <property type="match status" value="1"/>
</dbReference>
<dbReference type="SUPFAM" id="SSF46548">
    <property type="entry name" value="alpha-helical ferredoxin"/>
    <property type="match status" value="1"/>
</dbReference>
<reference evidence="11 12" key="1">
    <citation type="submission" date="2016-10" db="EMBL/GenBank/DDBJ databases">
        <authorList>
            <person name="de Groot N.N."/>
        </authorList>
    </citation>
    <scope>NUCLEOTIDE SEQUENCE [LARGE SCALE GENOMIC DNA]</scope>
    <source>
        <strain evidence="11 12">APO</strain>
    </source>
</reference>
<organism evidence="11 12">
    <name type="scientific">Tindallia californiensis</name>
    <dbReference type="NCBI Taxonomy" id="159292"/>
    <lineage>
        <taxon>Bacteria</taxon>
        <taxon>Bacillati</taxon>
        <taxon>Bacillota</taxon>
        <taxon>Clostridia</taxon>
        <taxon>Peptostreptococcales</taxon>
        <taxon>Tindalliaceae</taxon>
        <taxon>Tindallia</taxon>
    </lineage>
</organism>
<evidence type="ECO:0000259" key="9">
    <source>
        <dbReference type="Pfam" id="PF10531"/>
    </source>
</evidence>
<dbReference type="Pfam" id="PF13375">
    <property type="entry name" value="RnfC_N"/>
    <property type="match status" value="1"/>
</dbReference>
<keyword evidence="4" id="KW-0677">Repeat</keyword>
<sequence length="440" mass="47954">MTFLEGIKKAGVVGAGGAGFPTHIKLDTQAKTLIINGIECEPLLKTDKFLIRRFSEALIQGALAIGKHLKAQDIVIAIKEKNKKEIEQLQRCLKPGEVSLKIHPVGDFYPAGDEQMLVREVMAETVAPGKIPLSKGVVITNVATVLDIVHQQPVTHRVMTIGGEVNQPCLIKVPIGTDLQSCIEAAGGPKISDYHALTGGPMMGQLCPRSELSRTYVTKTMGGLILLPSHHPIIQHHHLSISHCLKRAASVCIQCRMCTDLCPRYLNGHPLHPHLVMRSVAFGKITMESSKSALLCCACGICEHFACPMGLSPKMINESVKSTLMQGGVKWVNTEEAFQEVHPQRSYRKIPTERLIQRLGLSIYETDVPETLQSLTPDKVVIPLKQHIGVLAKPVVENGDKVVVGQLIASVGTDLGSEIHSSLDGTVKKVEKDYIMVERS</sequence>